<reference evidence="4" key="2">
    <citation type="journal article" date="2019" name="Int. J. Syst. Evol. Microbiol.">
        <title>The Global Catalogue of Microorganisms (GCM) 10K type strain sequencing project: providing services to taxonomists for standard genome sequencing and annotation.</title>
        <authorList>
            <consortium name="The Broad Institute Genomics Platform"/>
            <consortium name="The Broad Institute Genome Sequencing Center for Infectious Disease"/>
            <person name="Wu L."/>
            <person name="Ma J."/>
        </authorList>
    </citation>
    <scope>NUCLEOTIDE SEQUENCE [LARGE SCALE GENOMIC DNA]</scope>
    <source>
        <strain evidence="4">NBRC 107710</strain>
    </source>
</reference>
<keyword evidence="4" id="KW-1185">Reference proteome</keyword>
<evidence type="ECO:0000313" key="2">
    <source>
        <dbReference type="EMBL" id="MBB3902108.1"/>
    </source>
</evidence>
<comment type="caution">
    <text evidence="2">The sequence shown here is derived from an EMBL/GenBank/DDBJ whole genome shotgun (WGS) entry which is preliminary data.</text>
</comment>
<dbReference type="Proteomes" id="UP000517759">
    <property type="component" value="Unassembled WGS sequence"/>
</dbReference>
<dbReference type="Pfam" id="PF11159">
    <property type="entry name" value="DUF2939"/>
    <property type="match status" value="1"/>
</dbReference>
<organism evidence="2 3">
    <name type="scientific">Methylobacterium brachythecii</name>
    <dbReference type="NCBI Taxonomy" id="1176177"/>
    <lineage>
        <taxon>Bacteria</taxon>
        <taxon>Pseudomonadati</taxon>
        <taxon>Pseudomonadota</taxon>
        <taxon>Alphaproteobacteria</taxon>
        <taxon>Hyphomicrobiales</taxon>
        <taxon>Methylobacteriaceae</taxon>
        <taxon>Methylobacterium</taxon>
    </lineage>
</organism>
<evidence type="ECO:0000313" key="4">
    <source>
        <dbReference type="Proteomes" id="UP001156881"/>
    </source>
</evidence>
<gene>
    <name evidence="1" type="ORF">GCM10007884_24930</name>
    <name evidence="2" type="ORF">GGR33_001603</name>
</gene>
<protein>
    <recommendedName>
        <fullName evidence="5">DUF2939 domain-containing protein</fullName>
    </recommendedName>
</protein>
<evidence type="ECO:0008006" key="5">
    <source>
        <dbReference type="Google" id="ProtNLM"/>
    </source>
</evidence>
<dbReference type="RefSeq" id="WP_183503754.1">
    <property type="nucleotide sequence ID" value="NZ_BSPG01000012.1"/>
</dbReference>
<accession>A0A7W6AF19</accession>
<dbReference type="EMBL" id="JACIDN010000003">
    <property type="protein sequence ID" value="MBB3902108.1"/>
    <property type="molecule type" value="Genomic_DNA"/>
</dbReference>
<proteinExistence type="predicted"/>
<evidence type="ECO:0000313" key="1">
    <source>
        <dbReference type="EMBL" id="GLS44505.1"/>
    </source>
</evidence>
<dbReference type="EMBL" id="BSPG01000012">
    <property type="protein sequence ID" value="GLS44505.1"/>
    <property type="molecule type" value="Genomic_DNA"/>
</dbReference>
<sequence>MRWWLIPIVAALGWFAFTLTPLWALYDLAHAVRSGDTAYVEKHVNFRALRLSLTRQLTTAIRVGSADLESRERQRINDLAGALALPLAEALVTPQTTIDLLNDGWPQSLDLPNPPQLFASSGLRADRISRLGAFYTVSEMRGFRTVVVAVPPNRKGPQQFKLRLRLHNWSWRLIDVELSETLRSRIAEKVARLAAKRGGEPGG</sequence>
<reference evidence="2 3" key="3">
    <citation type="submission" date="2020-08" db="EMBL/GenBank/DDBJ databases">
        <title>Genomic Encyclopedia of Type Strains, Phase IV (KMG-IV): sequencing the most valuable type-strain genomes for metagenomic binning, comparative biology and taxonomic classification.</title>
        <authorList>
            <person name="Goeker M."/>
        </authorList>
    </citation>
    <scope>NUCLEOTIDE SEQUENCE [LARGE SCALE GENOMIC DNA]</scope>
    <source>
        <strain evidence="2 3">DSM 24105</strain>
    </source>
</reference>
<reference evidence="1" key="4">
    <citation type="submission" date="2023-01" db="EMBL/GenBank/DDBJ databases">
        <title>Draft genome sequence of Methylobacterium brachythecii strain NBRC 107710.</title>
        <authorList>
            <person name="Sun Q."/>
            <person name="Mori K."/>
        </authorList>
    </citation>
    <scope>NUCLEOTIDE SEQUENCE</scope>
    <source>
        <strain evidence="1">NBRC 107710</strain>
    </source>
</reference>
<dbReference type="InterPro" id="IPR021330">
    <property type="entry name" value="DUF2939"/>
</dbReference>
<dbReference type="Proteomes" id="UP001156881">
    <property type="component" value="Unassembled WGS sequence"/>
</dbReference>
<dbReference type="AlphaFoldDB" id="A0A7W6AF19"/>
<evidence type="ECO:0000313" key="3">
    <source>
        <dbReference type="Proteomes" id="UP000517759"/>
    </source>
</evidence>
<reference evidence="1" key="1">
    <citation type="journal article" date="2014" name="Int. J. Syst. Evol. Microbiol.">
        <title>Complete genome of a new Firmicutes species belonging to the dominant human colonic microbiota ('Ruminococcus bicirculans') reveals two chromosomes and a selective capacity to utilize plant glucans.</title>
        <authorList>
            <consortium name="NISC Comparative Sequencing Program"/>
            <person name="Wegmann U."/>
            <person name="Louis P."/>
            <person name="Goesmann A."/>
            <person name="Henrissat B."/>
            <person name="Duncan S.H."/>
            <person name="Flint H.J."/>
        </authorList>
    </citation>
    <scope>NUCLEOTIDE SEQUENCE</scope>
    <source>
        <strain evidence="1">NBRC 107710</strain>
    </source>
</reference>
<name>A0A7W6AF19_9HYPH</name>